<dbReference type="Proteomes" id="UP000054928">
    <property type="component" value="Unassembled WGS sequence"/>
</dbReference>
<feature type="domain" description="HTH psq-type" evidence="2">
    <location>
        <begin position="336"/>
        <end position="369"/>
    </location>
</feature>
<protein>
    <recommendedName>
        <fullName evidence="2">HTH psq-type domain-containing protein</fullName>
    </recommendedName>
</protein>
<feature type="region of interest" description="Disordered" evidence="1">
    <location>
        <begin position="113"/>
        <end position="174"/>
    </location>
</feature>
<dbReference type="GO" id="GO:0003677">
    <property type="term" value="F:DNA binding"/>
    <property type="evidence" value="ECO:0007669"/>
    <property type="project" value="InterPro"/>
</dbReference>
<evidence type="ECO:0000259" key="2">
    <source>
        <dbReference type="Pfam" id="PF05225"/>
    </source>
</evidence>
<organism evidence="3 4">
    <name type="scientific">Plasmopara halstedii</name>
    <name type="common">Downy mildew of sunflower</name>
    <dbReference type="NCBI Taxonomy" id="4781"/>
    <lineage>
        <taxon>Eukaryota</taxon>
        <taxon>Sar</taxon>
        <taxon>Stramenopiles</taxon>
        <taxon>Oomycota</taxon>
        <taxon>Peronosporomycetes</taxon>
        <taxon>Peronosporales</taxon>
        <taxon>Peronosporaceae</taxon>
        <taxon>Plasmopara</taxon>
    </lineage>
</organism>
<dbReference type="RefSeq" id="XP_024581796.1">
    <property type="nucleotide sequence ID" value="XM_024716171.1"/>
</dbReference>
<dbReference type="GeneID" id="36396778"/>
<name>A0A0N7L6W7_PLAHL</name>
<reference evidence="4" key="1">
    <citation type="submission" date="2014-09" db="EMBL/GenBank/DDBJ databases">
        <authorList>
            <person name="Sharma Rahul"/>
            <person name="Thines Marco"/>
        </authorList>
    </citation>
    <scope>NUCLEOTIDE SEQUENCE [LARGE SCALE GENOMIC DNA]</scope>
</reference>
<evidence type="ECO:0000313" key="3">
    <source>
        <dbReference type="EMBL" id="CEG45427.1"/>
    </source>
</evidence>
<dbReference type="OrthoDB" id="8191755at2759"/>
<dbReference type="EMBL" id="CCYD01001572">
    <property type="protein sequence ID" value="CEG45427.1"/>
    <property type="molecule type" value="Genomic_DNA"/>
</dbReference>
<feature type="compositionally biased region" description="Polar residues" evidence="1">
    <location>
        <begin position="120"/>
        <end position="134"/>
    </location>
</feature>
<accession>A0A0N7L6W7</accession>
<sequence length="536" mass="59269">MRINSAATVRCYLSEASEKTVLQLLKKQLCCQKHVTSDDVRSVVRAVASQGGTVTLPLDFPSSRWVLEFKRIHGFMQLSNFALNVVSSGGNLSHKTKATIEAERPARQNMALVSSHKSRTTTSILNLSRMSNNANEKHDRISQADMVQTTDNDLRSGNLSDDEKEMRKSEECVGARTSESTRMVMYSMIFPECRVSFDGYLKRQVKLRHSFGQRHQHHLQQQQRRAMLVEDRRRATTWSIPVSQLKATHEVMQSEGSSGKEPRTAMGQRSCQSRSNEVGSGLGPSISLMTPHIQHSENSYDSNGDRIHDMVPSTTLINDNRGYKLSHTVPAVTWEKAIAAVEQQGMSLRAAAKLFGVHFAALHRRVKKRAQSGKDKGTNGYFHPSDEAGIMRVVVARAELGVLMTFAELMRLVEAAALRKLPDLSIEGARNLLTRFQSRNADSIRHIIDDWPLPRLASSAIGDDQIQPYTSHPGFDFGSAPTRSAESTVSSNTLVAPAVYGNSGNDPGLSEVRLIDTMRNMGLGTIALATSLSRLA</sequence>
<dbReference type="AlphaFoldDB" id="A0A0N7L6W7"/>
<evidence type="ECO:0000256" key="1">
    <source>
        <dbReference type="SAM" id="MobiDB-lite"/>
    </source>
</evidence>
<dbReference type="Gene3D" id="1.10.10.60">
    <property type="entry name" value="Homeodomain-like"/>
    <property type="match status" value="1"/>
</dbReference>
<dbReference type="InterPro" id="IPR007889">
    <property type="entry name" value="HTH_Psq"/>
</dbReference>
<feature type="compositionally biased region" description="Basic and acidic residues" evidence="1">
    <location>
        <begin position="164"/>
        <end position="173"/>
    </location>
</feature>
<evidence type="ECO:0000313" key="4">
    <source>
        <dbReference type="Proteomes" id="UP000054928"/>
    </source>
</evidence>
<feature type="compositionally biased region" description="Polar residues" evidence="1">
    <location>
        <begin position="267"/>
        <end position="278"/>
    </location>
</feature>
<feature type="compositionally biased region" description="Polar residues" evidence="1">
    <location>
        <begin position="145"/>
        <end position="159"/>
    </location>
</feature>
<keyword evidence="4" id="KW-1185">Reference proteome</keyword>
<proteinExistence type="predicted"/>
<dbReference type="Pfam" id="PF05225">
    <property type="entry name" value="HTH_psq"/>
    <property type="match status" value="1"/>
</dbReference>
<feature type="region of interest" description="Disordered" evidence="1">
    <location>
        <begin position="253"/>
        <end position="280"/>
    </location>
</feature>
<dbReference type="OMA" id="KATHEVM"/>